<dbReference type="Pfam" id="PF00005">
    <property type="entry name" value="ABC_tran"/>
    <property type="match status" value="1"/>
</dbReference>
<evidence type="ECO:0000256" key="3">
    <source>
        <dbReference type="ARBA" id="ARBA00022448"/>
    </source>
</evidence>
<dbReference type="RefSeq" id="WP_018373828.1">
    <property type="nucleotide sequence ID" value="NZ_LT906439.1"/>
</dbReference>
<name>A0A239SPZ6_9STRE</name>
<evidence type="ECO:0000313" key="10">
    <source>
        <dbReference type="Proteomes" id="UP000215185"/>
    </source>
</evidence>
<evidence type="ECO:0000256" key="1">
    <source>
        <dbReference type="ARBA" id="ARBA00004202"/>
    </source>
</evidence>
<keyword evidence="4" id="KW-1003">Cell membrane</keyword>
<dbReference type="PANTHER" id="PTHR43297">
    <property type="entry name" value="OLIGOPEPTIDE TRANSPORT ATP-BINDING PROTEIN APPD"/>
    <property type="match status" value="1"/>
</dbReference>
<sequence>MEERLSIHQLSLRLEQKLLLNDINLSLELGQSYSFIGESGAGKTLLTKLMVGQVPANAQLTGTIHYKTKNLQQLTPKEWQHLHGKELAYMMQNPMAMFNPFQKIKIHFIETMQSHFSYSKEQCLQKASLAMREVRLGHIDRLLESYPFELSGGMLQRIMLAILLCLDSHTIILDEPTSSLDAYNRDNILTILKRLQEQGKTIITVTHDYDLAKSLGGTIFVLYQGEIVEQGNVEEILENPKHPYTRELILGNPYERLVRNDD</sequence>
<evidence type="ECO:0000256" key="4">
    <source>
        <dbReference type="ARBA" id="ARBA00022475"/>
    </source>
</evidence>
<dbReference type="InterPro" id="IPR050388">
    <property type="entry name" value="ABC_Ni/Peptide_Import"/>
</dbReference>
<evidence type="ECO:0000256" key="6">
    <source>
        <dbReference type="ARBA" id="ARBA00022840"/>
    </source>
</evidence>
<dbReference type="eggNOG" id="COG0444">
    <property type="taxonomic scope" value="Bacteria"/>
</dbReference>
<dbReference type="AlphaFoldDB" id="A0A239SPZ6"/>
<dbReference type="GO" id="GO:0005524">
    <property type="term" value="F:ATP binding"/>
    <property type="evidence" value="ECO:0007669"/>
    <property type="project" value="UniProtKB-KW"/>
</dbReference>
<dbReference type="SUPFAM" id="SSF52540">
    <property type="entry name" value="P-loop containing nucleoside triphosphate hydrolases"/>
    <property type="match status" value="1"/>
</dbReference>
<dbReference type="Gene3D" id="3.40.50.300">
    <property type="entry name" value="P-loop containing nucleotide triphosphate hydrolases"/>
    <property type="match status" value="1"/>
</dbReference>
<keyword evidence="5" id="KW-0547">Nucleotide-binding</keyword>
<dbReference type="STRING" id="1123308.GCA_000380085_01277"/>
<dbReference type="EMBL" id="LT906439">
    <property type="protein sequence ID" value="SNU86804.1"/>
    <property type="molecule type" value="Genomic_DNA"/>
</dbReference>
<evidence type="ECO:0000256" key="7">
    <source>
        <dbReference type="ARBA" id="ARBA00023136"/>
    </source>
</evidence>
<accession>A0A239SPZ6</accession>
<dbReference type="KEGG" id="smen:SAMEA4412692_0385"/>
<keyword evidence="6 9" id="KW-0067">ATP-binding</keyword>
<dbReference type="InterPro" id="IPR003593">
    <property type="entry name" value="AAA+_ATPase"/>
</dbReference>
<evidence type="ECO:0000256" key="2">
    <source>
        <dbReference type="ARBA" id="ARBA00005417"/>
    </source>
</evidence>
<dbReference type="GO" id="GO:0016887">
    <property type="term" value="F:ATP hydrolysis activity"/>
    <property type="evidence" value="ECO:0007669"/>
    <property type="project" value="InterPro"/>
</dbReference>
<dbReference type="GO" id="GO:0005886">
    <property type="term" value="C:plasma membrane"/>
    <property type="evidence" value="ECO:0007669"/>
    <property type="project" value="UniProtKB-SubCell"/>
</dbReference>
<gene>
    <name evidence="9" type="primary">gsiA</name>
    <name evidence="9" type="ORF">SAMEA4412692_00385</name>
</gene>
<dbReference type="InterPro" id="IPR027417">
    <property type="entry name" value="P-loop_NTPase"/>
</dbReference>
<keyword evidence="10" id="KW-1185">Reference proteome</keyword>
<dbReference type="PROSITE" id="PS50893">
    <property type="entry name" value="ABC_TRANSPORTER_2"/>
    <property type="match status" value="1"/>
</dbReference>
<dbReference type="Proteomes" id="UP000215185">
    <property type="component" value="Chromosome 1"/>
</dbReference>
<evidence type="ECO:0000259" key="8">
    <source>
        <dbReference type="PROSITE" id="PS50893"/>
    </source>
</evidence>
<reference evidence="9 10" key="1">
    <citation type="submission" date="2017-06" db="EMBL/GenBank/DDBJ databases">
        <authorList>
            <consortium name="Pathogen Informatics"/>
        </authorList>
    </citation>
    <scope>NUCLEOTIDE SEQUENCE [LARGE SCALE GENOMIC DNA]</scope>
    <source>
        <strain evidence="9 10">NCTC13788</strain>
    </source>
</reference>
<dbReference type="InterPro" id="IPR003439">
    <property type="entry name" value="ABC_transporter-like_ATP-bd"/>
</dbReference>
<comment type="subcellular location">
    <subcellularLocation>
        <location evidence="1">Cell membrane</location>
        <topology evidence="1">Peripheral membrane protein</topology>
    </subcellularLocation>
</comment>
<protein>
    <submittedName>
        <fullName evidence="9">Peptide ABC transporter, ATP-binding protein</fullName>
        <ecNumber evidence="9">3.6.3.-</ecNumber>
    </submittedName>
</protein>
<evidence type="ECO:0000256" key="5">
    <source>
        <dbReference type="ARBA" id="ARBA00022741"/>
    </source>
</evidence>
<keyword evidence="9" id="KW-0378">Hydrolase</keyword>
<dbReference type="EC" id="3.6.3.-" evidence="9"/>
<evidence type="ECO:0000313" key="9">
    <source>
        <dbReference type="EMBL" id="SNU86804.1"/>
    </source>
</evidence>
<organism evidence="9 10">
    <name type="scientific">Streptococcus merionis</name>
    <dbReference type="NCBI Taxonomy" id="400065"/>
    <lineage>
        <taxon>Bacteria</taxon>
        <taxon>Bacillati</taxon>
        <taxon>Bacillota</taxon>
        <taxon>Bacilli</taxon>
        <taxon>Lactobacillales</taxon>
        <taxon>Streptococcaceae</taxon>
        <taxon>Streptococcus</taxon>
    </lineage>
</organism>
<dbReference type="InterPro" id="IPR017871">
    <property type="entry name" value="ABC_transporter-like_CS"/>
</dbReference>
<dbReference type="PANTHER" id="PTHR43297:SF2">
    <property type="entry name" value="DIPEPTIDE TRANSPORT ATP-BINDING PROTEIN DPPD"/>
    <property type="match status" value="1"/>
</dbReference>
<feature type="domain" description="ABC transporter" evidence="8">
    <location>
        <begin position="5"/>
        <end position="249"/>
    </location>
</feature>
<keyword evidence="7" id="KW-0472">Membrane</keyword>
<keyword evidence="3" id="KW-0813">Transport</keyword>
<comment type="similarity">
    <text evidence="2">Belongs to the ABC transporter superfamily.</text>
</comment>
<dbReference type="SMART" id="SM00382">
    <property type="entry name" value="AAA"/>
    <property type="match status" value="1"/>
</dbReference>
<proteinExistence type="inferred from homology"/>
<dbReference type="PROSITE" id="PS00211">
    <property type="entry name" value="ABC_TRANSPORTER_1"/>
    <property type="match status" value="1"/>
</dbReference>